<keyword evidence="6" id="KW-0472">Membrane</keyword>
<dbReference type="Proteomes" id="UP001152795">
    <property type="component" value="Unassembled WGS sequence"/>
</dbReference>
<comment type="caution">
    <text evidence="10">The sequence shown here is derived from an EMBL/GenBank/DDBJ whole genome shotgun (WGS) entry which is preliminary data.</text>
</comment>
<dbReference type="PANTHER" id="PTHR11866:SF34">
    <property type="entry name" value="G-PROTEIN COUPLED RECEPTORS FAMILY 1 PROFILE DOMAIN-CONTAINING PROTEIN"/>
    <property type="match status" value="1"/>
</dbReference>
<dbReference type="SUPFAM" id="SSF81321">
    <property type="entry name" value="Family A G protein-coupled receptor-like"/>
    <property type="match status" value="1"/>
</dbReference>
<keyword evidence="3" id="KW-0812">Transmembrane</keyword>
<dbReference type="Gene3D" id="1.20.1070.10">
    <property type="entry name" value="Rhodopsin 7-helix transmembrane proteins"/>
    <property type="match status" value="1"/>
</dbReference>
<dbReference type="InterPro" id="IPR000276">
    <property type="entry name" value="GPCR_Rhodpsn"/>
</dbReference>
<dbReference type="CDD" id="cd00637">
    <property type="entry name" value="7tm_classA_rhodopsin-like"/>
    <property type="match status" value="1"/>
</dbReference>
<dbReference type="Pfam" id="PF00001">
    <property type="entry name" value="7tm_1"/>
    <property type="match status" value="1"/>
</dbReference>
<proteinExistence type="predicted"/>
<dbReference type="AlphaFoldDB" id="A0A7D9E928"/>
<keyword evidence="7 10" id="KW-0675">Receptor</keyword>
<keyword evidence="11" id="KW-1185">Reference proteome</keyword>
<evidence type="ECO:0000256" key="7">
    <source>
        <dbReference type="ARBA" id="ARBA00023170"/>
    </source>
</evidence>
<evidence type="ECO:0000313" key="11">
    <source>
        <dbReference type="Proteomes" id="UP001152795"/>
    </source>
</evidence>
<evidence type="ECO:0000256" key="6">
    <source>
        <dbReference type="ARBA" id="ARBA00023136"/>
    </source>
</evidence>
<evidence type="ECO:0000256" key="5">
    <source>
        <dbReference type="ARBA" id="ARBA00023040"/>
    </source>
</evidence>
<keyword evidence="9" id="KW-0807">Transducer</keyword>
<name>A0A7D9E928_PARCT</name>
<keyword evidence="2" id="KW-1003">Cell membrane</keyword>
<dbReference type="InterPro" id="IPR017452">
    <property type="entry name" value="GPCR_Rhodpsn_7TM"/>
</dbReference>
<keyword evidence="8" id="KW-0325">Glycoprotein</keyword>
<comment type="subcellular location">
    <subcellularLocation>
        <location evidence="1">Cell membrane</location>
        <topology evidence="1">Multi-pass membrane protein</topology>
    </subcellularLocation>
</comment>
<dbReference type="EMBL" id="CACRXK020004420">
    <property type="protein sequence ID" value="CAB4002686.1"/>
    <property type="molecule type" value="Genomic_DNA"/>
</dbReference>
<gene>
    <name evidence="10" type="ORF">PACLA_8A010854</name>
</gene>
<evidence type="ECO:0000256" key="1">
    <source>
        <dbReference type="ARBA" id="ARBA00004651"/>
    </source>
</evidence>
<keyword evidence="4" id="KW-1133">Transmembrane helix</keyword>
<organism evidence="10 11">
    <name type="scientific">Paramuricea clavata</name>
    <name type="common">Red gorgonian</name>
    <name type="synonym">Violescent sea-whip</name>
    <dbReference type="NCBI Taxonomy" id="317549"/>
    <lineage>
        <taxon>Eukaryota</taxon>
        <taxon>Metazoa</taxon>
        <taxon>Cnidaria</taxon>
        <taxon>Anthozoa</taxon>
        <taxon>Octocorallia</taxon>
        <taxon>Malacalcyonacea</taxon>
        <taxon>Plexauridae</taxon>
        <taxon>Paramuricea</taxon>
    </lineage>
</organism>
<evidence type="ECO:0000256" key="9">
    <source>
        <dbReference type="ARBA" id="ARBA00023224"/>
    </source>
</evidence>
<dbReference type="PANTHER" id="PTHR11866">
    <property type="entry name" value="G-PROTEIN COUPLED RECEPTOR FAMILY 1 MEMBER"/>
    <property type="match status" value="1"/>
</dbReference>
<dbReference type="GO" id="GO:0005886">
    <property type="term" value="C:plasma membrane"/>
    <property type="evidence" value="ECO:0007669"/>
    <property type="project" value="UniProtKB-SubCell"/>
</dbReference>
<evidence type="ECO:0000256" key="4">
    <source>
        <dbReference type="ARBA" id="ARBA00022989"/>
    </source>
</evidence>
<reference evidence="10" key="1">
    <citation type="submission" date="2020-04" db="EMBL/GenBank/DDBJ databases">
        <authorList>
            <person name="Alioto T."/>
            <person name="Alioto T."/>
            <person name="Gomez Garrido J."/>
        </authorList>
    </citation>
    <scope>NUCLEOTIDE SEQUENCE</scope>
    <source>
        <strain evidence="10">A484AB</strain>
    </source>
</reference>
<evidence type="ECO:0000256" key="8">
    <source>
        <dbReference type="ARBA" id="ARBA00023180"/>
    </source>
</evidence>
<accession>A0A7D9E928</accession>
<evidence type="ECO:0000256" key="3">
    <source>
        <dbReference type="ARBA" id="ARBA00022692"/>
    </source>
</evidence>
<protein>
    <submittedName>
        <fullName evidence="10">Beta-2 adrenergic receptor-like</fullName>
    </submittedName>
</protein>
<evidence type="ECO:0000256" key="2">
    <source>
        <dbReference type="ARBA" id="ARBA00022475"/>
    </source>
</evidence>
<keyword evidence="5" id="KW-0297">G-protein coupled receptor</keyword>
<dbReference type="OrthoDB" id="5959154at2759"/>
<dbReference type="PROSITE" id="PS50262">
    <property type="entry name" value="G_PROTEIN_RECEP_F1_2"/>
    <property type="match status" value="1"/>
</dbReference>
<evidence type="ECO:0000313" key="10">
    <source>
        <dbReference type="EMBL" id="CAB4002686.1"/>
    </source>
</evidence>
<dbReference type="GO" id="GO:0004930">
    <property type="term" value="F:G protein-coupled receptor activity"/>
    <property type="evidence" value="ECO:0007669"/>
    <property type="project" value="UniProtKB-KW"/>
</dbReference>
<dbReference type="InterPro" id="IPR008365">
    <property type="entry name" value="Prostanoid_rcpt"/>
</dbReference>
<sequence>MAEMRNFSETLNSTGTSEACNRNYVEMFTFLLATIVSFVSNGAFSMALGKLHAPKENKFHLVVKMFSVSNTLVVAPLLPSSIASYVNCHWIGGYTTCAVTGVISATFLGWSVLLMLILCFYRYLAICKPFYYRTRLTPKRTKVIMSLAFLWSSAHLSLPLFGLGRFRVRTKGWYCSIDLVSEDSTDLLVVYFIIAEGILYTLVLAYLYMTVRKVVNTERRASMQLSPEQSRGANVIVIGRKRDEFARMTLLIAVVYWICSFPYLVSTKASPPECLIAGYKG</sequence>